<dbReference type="AlphaFoldDB" id="A0A9L0J5D5"/>
<feature type="transmembrane region" description="Helical" evidence="12">
    <location>
        <begin position="296"/>
        <end position="314"/>
    </location>
</feature>
<dbReference type="GO" id="GO:0004984">
    <property type="term" value="F:olfactory receptor activity"/>
    <property type="evidence" value="ECO:0007669"/>
    <property type="project" value="InterPro"/>
</dbReference>
<keyword evidence="16" id="KW-1185">Reference proteome</keyword>
<feature type="transmembrane region" description="Helical" evidence="12">
    <location>
        <begin position="215"/>
        <end position="235"/>
    </location>
</feature>
<dbReference type="SUPFAM" id="SSF81321">
    <property type="entry name" value="Family A G protein-coupled receptor-like"/>
    <property type="match status" value="1"/>
</dbReference>
<keyword evidence="7 11" id="KW-0297">G-protein coupled receptor</keyword>
<dbReference type="Gene3D" id="6.10.140.140">
    <property type="match status" value="1"/>
</dbReference>
<evidence type="ECO:0000256" key="9">
    <source>
        <dbReference type="ARBA" id="ARBA00023170"/>
    </source>
</evidence>
<evidence type="ECO:0000256" key="1">
    <source>
        <dbReference type="ARBA" id="ARBA00003929"/>
    </source>
</evidence>
<gene>
    <name evidence="15" type="primary">ZNF699</name>
</gene>
<dbReference type="PROSITE" id="PS50262">
    <property type="entry name" value="G_PROTEIN_RECEP_F1_2"/>
    <property type="match status" value="1"/>
</dbReference>
<name>A0A9L0J5D5_EQUAS</name>
<feature type="transmembrane region" description="Helical" evidence="12">
    <location>
        <begin position="353"/>
        <end position="375"/>
    </location>
</feature>
<dbReference type="PRINTS" id="PR00237">
    <property type="entry name" value="GPCRRHODOPSN"/>
</dbReference>
<evidence type="ECO:0000256" key="2">
    <source>
        <dbReference type="ARBA" id="ARBA00004141"/>
    </source>
</evidence>
<comment type="subcellular location">
    <subcellularLocation>
        <location evidence="2">Membrane</location>
        <topology evidence="2">Multi-pass membrane protein</topology>
    </subcellularLocation>
</comment>
<reference evidence="15" key="2">
    <citation type="submission" date="2025-08" db="UniProtKB">
        <authorList>
            <consortium name="Ensembl"/>
        </authorList>
    </citation>
    <scope>IDENTIFICATION</scope>
</reference>
<dbReference type="SMART" id="SM00349">
    <property type="entry name" value="KRAB"/>
    <property type="match status" value="1"/>
</dbReference>
<protein>
    <submittedName>
        <fullName evidence="15">Zinc finger protein 699</fullName>
    </submittedName>
</protein>
<comment type="similarity">
    <text evidence="11">Belongs to the G-protein coupled receptor 1 family.</text>
</comment>
<evidence type="ECO:0000259" key="14">
    <source>
        <dbReference type="PROSITE" id="PS50805"/>
    </source>
</evidence>
<keyword evidence="5" id="KW-0552">Olfaction</keyword>
<sequence length="465" mass="53198">MEEERTAAESRKNMDSVVFEDVAVDFTQEEWDLLNLAQRNLYRDVMLENLQNLASLGYPLHTPCLISHWKQEEDLERVKRGPIQGEHQEGFETQLKTNESVTPQNIYGEKTSKEQKTVRFKRSDSWSSILHKNWKYHGIDYLNKNHERHLRRCLSHMGPKNLTRVSEFLLMGLSDDLELQPLLFGLFLSMYLLTVLGNLLIILTISSDSHLHTPMYFFLSNLSLADIGFTSTTIPKMMVDIHTHSRVISYVGCLTQMSFFTLFGCLDSLLLNVMAYDRFVAICRPLHYLVIMNPRLCGLLVLVSFFISLLYSHLHSLIVSQLTFFMDVEIPHFFCDPSQLFNLACFEIPISNILMYFIAAIFGGVPLTGILFSYYKIVSSILRVRSAGGKYKAFSTCGSHLSVVCLFYGTGLGVYLSSAVSHSPRKDSVASVIYTVVTPMLNPFIYSLRNRDIKTAMQRLLRRTV</sequence>
<keyword evidence="8 12" id="KW-0472">Membrane</keyword>
<organism evidence="15 16">
    <name type="scientific">Equus asinus</name>
    <name type="common">Donkey</name>
    <name type="synonym">Equus africanus asinus</name>
    <dbReference type="NCBI Taxonomy" id="9793"/>
    <lineage>
        <taxon>Eukaryota</taxon>
        <taxon>Metazoa</taxon>
        <taxon>Chordata</taxon>
        <taxon>Craniata</taxon>
        <taxon>Vertebrata</taxon>
        <taxon>Euteleostomi</taxon>
        <taxon>Mammalia</taxon>
        <taxon>Eutheria</taxon>
        <taxon>Laurasiatheria</taxon>
        <taxon>Perissodactyla</taxon>
        <taxon>Equidae</taxon>
        <taxon>Equus</taxon>
    </lineage>
</organism>
<dbReference type="Pfam" id="PF13853">
    <property type="entry name" value="7tm_4"/>
    <property type="match status" value="1"/>
</dbReference>
<dbReference type="Pfam" id="PF01352">
    <property type="entry name" value="KRAB"/>
    <property type="match status" value="1"/>
</dbReference>
<reference evidence="15" key="3">
    <citation type="submission" date="2025-09" db="UniProtKB">
        <authorList>
            <consortium name="Ensembl"/>
        </authorList>
    </citation>
    <scope>IDENTIFICATION</scope>
</reference>
<dbReference type="Proteomes" id="UP000694387">
    <property type="component" value="Chromosome 20"/>
</dbReference>
<dbReference type="InterPro" id="IPR036051">
    <property type="entry name" value="KRAB_dom_sf"/>
</dbReference>
<dbReference type="GO" id="GO:0006355">
    <property type="term" value="P:regulation of DNA-templated transcription"/>
    <property type="evidence" value="ECO:0007669"/>
    <property type="project" value="InterPro"/>
</dbReference>
<dbReference type="GO" id="GO:0016020">
    <property type="term" value="C:membrane"/>
    <property type="evidence" value="ECO:0007669"/>
    <property type="project" value="UniProtKB-SubCell"/>
</dbReference>
<evidence type="ECO:0000256" key="3">
    <source>
        <dbReference type="ARBA" id="ARBA00022606"/>
    </source>
</evidence>
<feature type="domain" description="KRAB" evidence="14">
    <location>
        <begin position="17"/>
        <end position="88"/>
    </location>
</feature>
<dbReference type="InterPro" id="IPR000276">
    <property type="entry name" value="GPCR_Rhodpsn"/>
</dbReference>
<reference evidence="15 16" key="1">
    <citation type="journal article" date="2020" name="Nat. Commun.">
        <title>Donkey genomes provide new insights into domestication and selection for coat color.</title>
        <authorList>
            <person name="Wang"/>
            <person name="C."/>
            <person name="Li"/>
            <person name="H."/>
            <person name="Guo"/>
            <person name="Y."/>
            <person name="Huang"/>
            <person name="J."/>
            <person name="Sun"/>
            <person name="Y."/>
            <person name="Min"/>
            <person name="J."/>
            <person name="Wang"/>
            <person name="J."/>
            <person name="Fang"/>
            <person name="X."/>
            <person name="Zhao"/>
            <person name="Z."/>
            <person name="Wang"/>
            <person name="S."/>
            <person name="Zhang"/>
            <person name="Y."/>
            <person name="Liu"/>
            <person name="Q."/>
            <person name="Jiang"/>
            <person name="Q."/>
            <person name="Wang"/>
            <person name="X."/>
            <person name="Guo"/>
            <person name="Y."/>
            <person name="Yang"/>
            <person name="C."/>
            <person name="Wang"/>
            <person name="Y."/>
            <person name="Tian"/>
            <person name="F."/>
            <person name="Zhuang"/>
            <person name="G."/>
            <person name="Fan"/>
            <person name="Y."/>
            <person name="Gao"/>
            <person name="Q."/>
            <person name="Li"/>
            <person name="Y."/>
            <person name="Ju"/>
            <person name="Z."/>
            <person name="Li"/>
            <person name="J."/>
            <person name="Li"/>
            <person name="R."/>
            <person name="Hou"/>
            <person name="M."/>
            <person name="Yang"/>
            <person name="G."/>
            <person name="Liu"/>
            <person name="G."/>
            <person name="Liu"/>
            <person name="W."/>
            <person name="Guo"/>
            <person name="J."/>
            <person name="Pan"/>
            <person name="S."/>
            <person name="Fan"/>
            <person name="G."/>
            <person name="Zhang"/>
            <person name="W."/>
            <person name="Zhang"/>
            <person name="R."/>
            <person name="Yu"/>
            <person name="J."/>
            <person name="Zhang"/>
            <person name="X."/>
            <person name="Yin"/>
            <person name="Q."/>
            <person name="Ji"/>
            <person name="C."/>
            <person name="Jin"/>
            <person name="Y."/>
            <person name="Yue"/>
            <person name="G."/>
            <person name="Liu"/>
            <person name="M."/>
            <person name="Xu"/>
            <person name="J."/>
            <person name="Liu"/>
            <person name="S."/>
            <person name="Jordana"/>
            <person name="J."/>
            <person name="Noce"/>
            <person name="A."/>
            <person name="Amills"/>
            <person name="M."/>
            <person name="Wu"/>
            <person name="D.D."/>
            <person name="Li"/>
            <person name="S."/>
            <person name="Zhou"/>
            <person name="X. and Zhong"/>
            <person name="J."/>
        </authorList>
    </citation>
    <scope>NUCLEOTIDE SEQUENCE [LARGE SCALE GENOMIC DNA]</scope>
</reference>
<evidence type="ECO:0000256" key="5">
    <source>
        <dbReference type="ARBA" id="ARBA00022725"/>
    </source>
</evidence>
<dbReference type="PROSITE" id="PS00237">
    <property type="entry name" value="G_PROTEIN_RECEP_F1_1"/>
    <property type="match status" value="1"/>
</dbReference>
<proteinExistence type="inferred from homology"/>
<evidence type="ECO:0000259" key="13">
    <source>
        <dbReference type="PROSITE" id="PS50262"/>
    </source>
</evidence>
<dbReference type="PROSITE" id="PS50805">
    <property type="entry name" value="KRAB"/>
    <property type="match status" value="1"/>
</dbReference>
<evidence type="ECO:0000256" key="7">
    <source>
        <dbReference type="ARBA" id="ARBA00023040"/>
    </source>
</evidence>
<feature type="transmembrane region" description="Helical" evidence="12">
    <location>
        <begin position="247"/>
        <end position="275"/>
    </location>
</feature>
<dbReference type="FunFam" id="1.20.1070.10:FF:000009">
    <property type="entry name" value="Olfactory receptor"/>
    <property type="match status" value="1"/>
</dbReference>
<dbReference type="PRINTS" id="PR00245">
    <property type="entry name" value="OLFACTORYR"/>
</dbReference>
<dbReference type="PANTHER" id="PTHR48001">
    <property type="entry name" value="OLFACTORY RECEPTOR"/>
    <property type="match status" value="1"/>
</dbReference>
<evidence type="ECO:0000256" key="8">
    <source>
        <dbReference type="ARBA" id="ARBA00023136"/>
    </source>
</evidence>
<dbReference type="Gene3D" id="1.20.1070.10">
    <property type="entry name" value="Rhodopsin 7-helix transmembrane proteins"/>
    <property type="match status" value="1"/>
</dbReference>
<keyword evidence="10 11" id="KW-0807">Transducer</keyword>
<keyword evidence="4 11" id="KW-0812">Transmembrane</keyword>
<feature type="domain" description="G-protein coupled receptors family 1 profile" evidence="13">
    <location>
        <begin position="197"/>
        <end position="446"/>
    </location>
</feature>
<dbReference type="CDD" id="cd15234">
    <property type="entry name" value="7tmA_OR7-like"/>
    <property type="match status" value="1"/>
</dbReference>
<dbReference type="Ensembl" id="ENSEAST00005032441.2">
    <property type="protein sequence ID" value="ENSEASP00005045232.1"/>
    <property type="gene ID" value="ENSEASG00005020272.2"/>
</dbReference>
<dbReference type="SUPFAM" id="SSF109640">
    <property type="entry name" value="KRAB domain (Kruppel-associated box)"/>
    <property type="match status" value="1"/>
</dbReference>
<dbReference type="GeneTree" id="ENSGT00940000163210"/>
<dbReference type="InterPro" id="IPR017452">
    <property type="entry name" value="GPCR_Rhodpsn_7TM"/>
</dbReference>
<evidence type="ECO:0000313" key="16">
    <source>
        <dbReference type="Proteomes" id="UP000694387"/>
    </source>
</evidence>
<keyword evidence="9 11" id="KW-0675">Receptor</keyword>
<evidence type="ECO:0000256" key="11">
    <source>
        <dbReference type="RuleBase" id="RU000688"/>
    </source>
</evidence>
<dbReference type="CDD" id="cd07765">
    <property type="entry name" value="KRAB_A-box"/>
    <property type="match status" value="1"/>
</dbReference>
<evidence type="ECO:0000256" key="6">
    <source>
        <dbReference type="ARBA" id="ARBA00022989"/>
    </source>
</evidence>
<feature type="transmembrane region" description="Helical" evidence="12">
    <location>
        <begin position="396"/>
        <end position="416"/>
    </location>
</feature>
<dbReference type="InterPro" id="IPR000725">
    <property type="entry name" value="Olfact_rcpt"/>
</dbReference>
<dbReference type="GO" id="GO:0004930">
    <property type="term" value="F:G protein-coupled receptor activity"/>
    <property type="evidence" value="ECO:0007669"/>
    <property type="project" value="UniProtKB-KW"/>
</dbReference>
<feature type="transmembrane region" description="Helical" evidence="12">
    <location>
        <begin position="182"/>
        <end position="203"/>
    </location>
</feature>
<dbReference type="InterPro" id="IPR001909">
    <property type="entry name" value="KRAB"/>
</dbReference>
<accession>A0A9L0J5D5</accession>
<keyword evidence="3" id="KW-0716">Sensory transduction</keyword>
<evidence type="ECO:0000256" key="4">
    <source>
        <dbReference type="ARBA" id="ARBA00022692"/>
    </source>
</evidence>
<evidence type="ECO:0000256" key="12">
    <source>
        <dbReference type="SAM" id="Phobius"/>
    </source>
</evidence>
<evidence type="ECO:0000256" key="10">
    <source>
        <dbReference type="ARBA" id="ARBA00023224"/>
    </source>
</evidence>
<comment type="function">
    <text evidence="1">Putative odorant or sperm cell receptor.</text>
</comment>
<keyword evidence="6 12" id="KW-1133">Transmembrane helix</keyword>
<evidence type="ECO:0000313" key="15">
    <source>
        <dbReference type="Ensembl" id="ENSEASP00005045232.1"/>
    </source>
</evidence>
<feature type="transmembrane region" description="Helical" evidence="12">
    <location>
        <begin position="428"/>
        <end position="448"/>
    </location>
</feature>